<dbReference type="SUPFAM" id="SSF55785">
    <property type="entry name" value="PYP-like sensor domain (PAS domain)"/>
    <property type="match status" value="1"/>
</dbReference>
<reference evidence="2" key="1">
    <citation type="journal article" date="2020" name="mSystems">
        <title>Genome- and Community-Level Interaction Insights into Carbon Utilization and Element Cycling Functions of Hydrothermarchaeota in Hydrothermal Sediment.</title>
        <authorList>
            <person name="Zhou Z."/>
            <person name="Liu Y."/>
            <person name="Xu W."/>
            <person name="Pan J."/>
            <person name="Luo Z.H."/>
            <person name="Li M."/>
        </authorList>
    </citation>
    <scope>NUCLEOTIDE SEQUENCE [LARGE SCALE GENOMIC DNA]</scope>
    <source>
        <strain evidence="2">SpSt-402</strain>
    </source>
</reference>
<dbReference type="PROSITE" id="PS50112">
    <property type="entry name" value="PAS"/>
    <property type="match status" value="1"/>
</dbReference>
<protein>
    <submittedName>
        <fullName evidence="2">PAS domain S-box protein</fullName>
    </submittedName>
</protein>
<dbReference type="AlphaFoldDB" id="A0A832H6N1"/>
<evidence type="ECO:0000259" key="1">
    <source>
        <dbReference type="PROSITE" id="PS50112"/>
    </source>
</evidence>
<dbReference type="InterPro" id="IPR013655">
    <property type="entry name" value="PAS_fold_3"/>
</dbReference>
<dbReference type="EMBL" id="DSRD01000869">
    <property type="protein sequence ID" value="HGW95372.1"/>
    <property type="molecule type" value="Genomic_DNA"/>
</dbReference>
<comment type="caution">
    <text evidence="2">The sequence shown here is derived from an EMBL/GenBank/DDBJ whole genome shotgun (WGS) entry which is preliminary data.</text>
</comment>
<evidence type="ECO:0000313" key="2">
    <source>
        <dbReference type="EMBL" id="HGW95372.1"/>
    </source>
</evidence>
<feature type="domain" description="PAS" evidence="1">
    <location>
        <begin position="58"/>
        <end position="103"/>
    </location>
</feature>
<gene>
    <name evidence="2" type="ORF">ENR47_14015</name>
</gene>
<proteinExistence type="predicted"/>
<dbReference type="CDD" id="cd00130">
    <property type="entry name" value="PAS"/>
    <property type="match status" value="1"/>
</dbReference>
<dbReference type="NCBIfam" id="TIGR00229">
    <property type="entry name" value="sensory_box"/>
    <property type="match status" value="1"/>
</dbReference>
<name>A0A832H6N1_9CYAN</name>
<organism evidence="2">
    <name type="scientific">Oscillatoriales cyanobacterium SpSt-402</name>
    <dbReference type="NCBI Taxonomy" id="2282168"/>
    <lineage>
        <taxon>Bacteria</taxon>
        <taxon>Bacillati</taxon>
        <taxon>Cyanobacteriota</taxon>
        <taxon>Cyanophyceae</taxon>
        <taxon>Oscillatoriophycideae</taxon>
        <taxon>Oscillatoriales</taxon>
    </lineage>
</organism>
<dbReference type="InterPro" id="IPR000014">
    <property type="entry name" value="PAS"/>
</dbReference>
<dbReference type="SMART" id="SM00086">
    <property type="entry name" value="PAC"/>
    <property type="match status" value="1"/>
</dbReference>
<accession>A0A832H6N1</accession>
<dbReference type="InterPro" id="IPR001610">
    <property type="entry name" value="PAC"/>
</dbReference>
<dbReference type="Pfam" id="PF08447">
    <property type="entry name" value="PAS_3"/>
    <property type="match status" value="1"/>
</dbReference>
<sequence length="190" mass="21207">MVDTTVSTCGNLWFTNAVVAPSQPIAAALERLQAQTSSALPSIVYTYDLARQQTLCSSNSVTAMLGYSAAEVDVLGLLGLGTLIHPDDLQTVSDHFQHFMTLQEEDVIAVEYRMRRADGTWCWLRSQETLLVPVDNEVPLQILGLIQDISPLSNPTCEKYLMTDRDDQPCLLPQLRVEMLTEKQRSSYQN</sequence>
<dbReference type="Gene3D" id="3.30.450.20">
    <property type="entry name" value="PAS domain"/>
    <property type="match status" value="1"/>
</dbReference>
<dbReference type="InterPro" id="IPR035965">
    <property type="entry name" value="PAS-like_dom_sf"/>
</dbReference>